<dbReference type="Proteomes" id="UP000801492">
    <property type="component" value="Unassembled WGS sequence"/>
</dbReference>
<name>A0A8K0CSY6_IGNLU</name>
<gene>
    <name evidence="2" type="ORF">ILUMI_13139</name>
</gene>
<comment type="caution">
    <text evidence="2">The sequence shown here is derived from an EMBL/GenBank/DDBJ whole genome shotgun (WGS) entry which is preliminary data.</text>
</comment>
<accession>A0A8K0CSY6</accession>
<keyword evidence="3" id="KW-1185">Reference proteome</keyword>
<feature type="signal peptide" evidence="1">
    <location>
        <begin position="1"/>
        <end position="19"/>
    </location>
</feature>
<evidence type="ECO:0000256" key="1">
    <source>
        <dbReference type="SAM" id="SignalP"/>
    </source>
</evidence>
<keyword evidence="1" id="KW-0732">Signal</keyword>
<protein>
    <submittedName>
        <fullName evidence="2">Uncharacterized protein</fullName>
    </submittedName>
</protein>
<sequence length="317" mass="32937">MKSGFYLFCVTITLTVVFAVDSAPAENSATSAANDGVDKRGLFYESAQSEAAAAAAAKQSNSYLNVANGYPGYLPAYQPSLPGYPGFLPISGSSLQYGQQSSEAAAAAQSKNQFTQFASDGGYIGGGWAPAPVGPVIGGWGGAIGYPGSSSFSLQQSSQAAAQAASENSLSQSIQGGGLVPLGPAFYPTAGPTQFISSQSSESAAAAQAQASSNFHIEQNGGGFLPLPPQPYPIPLPRPVIPYPSYPVPVPQPQVIPVPQPYPVPTPEPYPVPVPEPEPYPVPVPIYPPPPPPPPEPRYRCGYVRQCNNVYPGPYVY</sequence>
<dbReference type="EMBL" id="VTPC01008284">
    <property type="protein sequence ID" value="KAF2893034.1"/>
    <property type="molecule type" value="Genomic_DNA"/>
</dbReference>
<organism evidence="2 3">
    <name type="scientific">Ignelater luminosus</name>
    <name type="common">Cucubano</name>
    <name type="synonym">Pyrophorus luminosus</name>
    <dbReference type="NCBI Taxonomy" id="2038154"/>
    <lineage>
        <taxon>Eukaryota</taxon>
        <taxon>Metazoa</taxon>
        <taxon>Ecdysozoa</taxon>
        <taxon>Arthropoda</taxon>
        <taxon>Hexapoda</taxon>
        <taxon>Insecta</taxon>
        <taxon>Pterygota</taxon>
        <taxon>Neoptera</taxon>
        <taxon>Endopterygota</taxon>
        <taxon>Coleoptera</taxon>
        <taxon>Polyphaga</taxon>
        <taxon>Elateriformia</taxon>
        <taxon>Elateroidea</taxon>
        <taxon>Elateridae</taxon>
        <taxon>Agrypninae</taxon>
        <taxon>Pyrophorini</taxon>
        <taxon>Ignelater</taxon>
    </lineage>
</organism>
<evidence type="ECO:0000313" key="2">
    <source>
        <dbReference type="EMBL" id="KAF2893034.1"/>
    </source>
</evidence>
<dbReference type="AlphaFoldDB" id="A0A8K0CSY6"/>
<dbReference type="OrthoDB" id="10648148at2759"/>
<reference evidence="2" key="1">
    <citation type="submission" date="2019-08" db="EMBL/GenBank/DDBJ databases">
        <title>The genome of the North American firefly Photinus pyralis.</title>
        <authorList>
            <consortium name="Photinus pyralis genome working group"/>
            <person name="Fallon T.R."/>
            <person name="Sander Lower S.E."/>
            <person name="Weng J.-K."/>
        </authorList>
    </citation>
    <scope>NUCLEOTIDE SEQUENCE</scope>
    <source>
        <strain evidence="2">TRF0915ILg1</strain>
        <tissue evidence="2">Whole body</tissue>
    </source>
</reference>
<evidence type="ECO:0000313" key="3">
    <source>
        <dbReference type="Proteomes" id="UP000801492"/>
    </source>
</evidence>
<feature type="chain" id="PRO_5035459878" evidence="1">
    <location>
        <begin position="20"/>
        <end position="317"/>
    </location>
</feature>
<proteinExistence type="predicted"/>